<evidence type="ECO:0000313" key="3">
    <source>
        <dbReference type="Proteomes" id="UP000241587"/>
    </source>
</evidence>
<comment type="caution">
    <text evidence="2">The sequence shown here is derived from an EMBL/GenBank/DDBJ whole genome shotgun (WGS) entry which is preliminary data.</text>
</comment>
<sequence length="244" mass="28195">MISTTAQDCEELPTTPTPLDRKTLRTPPKFFPRLPVDEEWTVACFSRDRSSRDLNISVSNRTLPGVDRPWHHTRVNYLDLEETKFLTPTVREVVDRSTDFPRNIMIATMARFECELPSVEKETRAYQLLEGSGLAPRFLGHIHESGRIIGFLRERVEGEPASLQDKDRCQSALGRLHRMEILIGDVSQGNLLITEQWVKFLNFKRLEERPSDRAKVHQSMSMYAELVNSEPGCRNRFDFRGYAD</sequence>
<keyword evidence="3" id="KW-1185">Reference proteome</keyword>
<dbReference type="EMBL" id="PVEM01000012">
    <property type="protein sequence ID" value="PTD05234.1"/>
    <property type="molecule type" value="Genomic_DNA"/>
</dbReference>
<protein>
    <recommendedName>
        <fullName evidence="4">Aminoglycoside phosphotransferase domain-containing protein</fullName>
    </recommendedName>
</protein>
<dbReference type="OrthoDB" id="2687876at2759"/>
<accession>A0A2T4GNU3</accession>
<name>A0A2T4GNU3_FUSCU</name>
<gene>
    <name evidence="2" type="ORF">FCULG_00000251</name>
</gene>
<organism evidence="2 3">
    <name type="scientific">Fusarium culmorum</name>
    <dbReference type="NCBI Taxonomy" id="5516"/>
    <lineage>
        <taxon>Eukaryota</taxon>
        <taxon>Fungi</taxon>
        <taxon>Dikarya</taxon>
        <taxon>Ascomycota</taxon>
        <taxon>Pezizomycotina</taxon>
        <taxon>Sordariomycetes</taxon>
        <taxon>Hypocreomycetidae</taxon>
        <taxon>Hypocreales</taxon>
        <taxon>Nectriaceae</taxon>
        <taxon>Fusarium</taxon>
    </lineage>
</organism>
<reference evidence="2 3" key="1">
    <citation type="submission" date="2018-02" db="EMBL/GenBank/DDBJ databases">
        <title>Fusarium culmorum secondary metabolites in fungal-bacterial-plant interactions.</title>
        <authorList>
            <person name="Schmidt R."/>
        </authorList>
    </citation>
    <scope>NUCLEOTIDE SEQUENCE [LARGE SCALE GENOMIC DNA]</scope>
    <source>
        <strain evidence="2 3">PV</strain>
    </source>
</reference>
<dbReference type="OMA" id="LGHIHES"/>
<evidence type="ECO:0000256" key="1">
    <source>
        <dbReference type="SAM" id="MobiDB-lite"/>
    </source>
</evidence>
<evidence type="ECO:0000313" key="2">
    <source>
        <dbReference type="EMBL" id="PTD05234.1"/>
    </source>
</evidence>
<dbReference type="SUPFAM" id="SSF56112">
    <property type="entry name" value="Protein kinase-like (PK-like)"/>
    <property type="match status" value="1"/>
</dbReference>
<evidence type="ECO:0008006" key="4">
    <source>
        <dbReference type="Google" id="ProtNLM"/>
    </source>
</evidence>
<dbReference type="Proteomes" id="UP000241587">
    <property type="component" value="Unassembled WGS sequence"/>
</dbReference>
<proteinExistence type="predicted"/>
<dbReference type="InterPro" id="IPR011009">
    <property type="entry name" value="Kinase-like_dom_sf"/>
</dbReference>
<feature type="region of interest" description="Disordered" evidence="1">
    <location>
        <begin position="1"/>
        <end position="26"/>
    </location>
</feature>
<dbReference type="AlphaFoldDB" id="A0A2T4GNU3"/>